<dbReference type="GO" id="GO:0031398">
    <property type="term" value="P:positive regulation of protein ubiquitination"/>
    <property type="evidence" value="ECO:0007669"/>
    <property type="project" value="TreeGrafter"/>
</dbReference>
<dbReference type="Proteomes" id="UP000663882">
    <property type="component" value="Unassembled WGS sequence"/>
</dbReference>
<comment type="caution">
    <text evidence="1">The sequence shown here is derived from an EMBL/GenBank/DDBJ whole genome shotgun (WGS) entry which is preliminary data.</text>
</comment>
<dbReference type="Pfam" id="PF00653">
    <property type="entry name" value="BIR"/>
    <property type="match status" value="2"/>
</dbReference>
<dbReference type="InterPro" id="IPR050784">
    <property type="entry name" value="IAP"/>
</dbReference>
<proteinExistence type="predicted"/>
<dbReference type="GO" id="GO:0005634">
    <property type="term" value="C:nucleus"/>
    <property type="evidence" value="ECO:0007669"/>
    <property type="project" value="TreeGrafter"/>
</dbReference>
<dbReference type="EMBL" id="CAJNOO010000823">
    <property type="protein sequence ID" value="CAF1041332.1"/>
    <property type="molecule type" value="Genomic_DNA"/>
</dbReference>
<dbReference type="Proteomes" id="UP000663889">
    <property type="component" value="Unassembled WGS sequence"/>
</dbReference>
<dbReference type="EMBL" id="CAJOAX010009325">
    <property type="protein sequence ID" value="CAF4053851.1"/>
    <property type="molecule type" value="Genomic_DNA"/>
</dbReference>
<dbReference type="CDD" id="cd00022">
    <property type="entry name" value="BIR"/>
    <property type="match status" value="2"/>
</dbReference>
<gene>
    <name evidence="3" type="ORF">FNK824_LOCUS14201</name>
    <name evidence="4" type="ORF">OTI717_LOCUS31785</name>
    <name evidence="1" type="ORF">RFH988_LOCUS16237</name>
    <name evidence="2" type="ORF">SEV965_LOCUS33946</name>
</gene>
<dbReference type="SUPFAM" id="SSF57924">
    <property type="entry name" value="Inhibitor of apoptosis (IAP) repeat"/>
    <property type="match status" value="2"/>
</dbReference>
<dbReference type="GO" id="GO:0005737">
    <property type="term" value="C:cytoplasm"/>
    <property type="evidence" value="ECO:0007669"/>
    <property type="project" value="TreeGrafter"/>
</dbReference>
<dbReference type="InterPro" id="IPR001370">
    <property type="entry name" value="BIR_rpt"/>
</dbReference>
<organism evidence="1 5">
    <name type="scientific">Rotaria sordida</name>
    <dbReference type="NCBI Taxonomy" id="392033"/>
    <lineage>
        <taxon>Eukaryota</taxon>
        <taxon>Metazoa</taxon>
        <taxon>Spiralia</taxon>
        <taxon>Gnathifera</taxon>
        <taxon>Rotifera</taxon>
        <taxon>Eurotatoria</taxon>
        <taxon>Bdelloidea</taxon>
        <taxon>Philodinida</taxon>
        <taxon>Philodinidae</taxon>
        <taxon>Rotaria</taxon>
    </lineage>
</organism>
<evidence type="ECO:0000313" key="3">
    <source>
        <dbReference type="EMBL" id="CAF3786709.1"/>
    </source>
</evidence>
<dbReference type="EMBL" id="CAJOBE010001937">
    <property type="protein sequence ID" value="CAF3786709.1"/>
    <property type="molecule type" value="Genomic_DNA"/>
</dbReference>
<dbReference type="PANTHER" id="PTHR10044:SF139">
    <property type="entry name" value="DEATH-ASSOCIATED INHIBITOR OF APOPTOSIS 2"/>
    <property type="match status" value="1"/>
</dbReference>
<protein>
    <submittedName>
        <fullName evidence="1">Uncharacterized protein</fullName>
    </submittedName>
</protein>
<dbReference type="PANTHER" id="PTHR10044">
    <property type="entry name" value="INHIBITOR OF APOPTOSIS"/>
    <property type="match status" value="1"/>
</dbReference>
<evidence type="ECO:0000313" key="5">
    <source>
        <dbReference type="Proteomes" id="UP000663882"/>
    </source>
</evidence>
<sequence>MKPFPVHAQHSPTCAFVRSIIPDGIIPASPKINLLATTLTLTNDEQSSKRRKIDTTQAVCQSYTLTEVDILKQIRKRTFSHWPHRISPSSAQMIEAGLFSCNVGDRVICLYCNIICQQWVPFTDDPCEVHKILSPKCPYVIAMLKRQETSSIRIVNEQLTRGNSTETTNNVTFRSDEITYTAACHSNYTEIPRRHASFATWSMENLPSVDDLVKAGFFYTGSKTIVTCFYCGESLQNWGANDNPIIEHARWFPRCAYAKQLCGAGLHRKIQELKRVPQERANLNESARRLEGVDVSTGGGQLHILDENTLSKYIWARLDLPISQRLYQHGFKLSIISRCWKDQLRLKHDDFVELHDLFVACLILQKQIEHTDGKKENITIPSVAMKKIRERVQTENVAREQANQVQIRSRSYRKQIKGYNDNRLMDSYDFNISTCSLVITQIESQIQ</sequence>
<dbReference type="PROSITE" id="PS50143">
    <property type="entry name" value="BIR_REPEAT_2"/>
    <property type="match status" value="2"/>
</dbReference>
<dbReference type="SMART" id="SM00238">
    <property type="entry name" value="BIR"/>
    <property type="match status" value="2"/>
</dbReference>
<dbReference type="GO" id="GO:0051726">
    <property type="term" value="P:regulation of cell cycle"/>
    <property type="evidence" value="ECO:0007669"/>
    <property type="project" value="TreeGrafter"/>
</dbReference>
<dbReference type="EMBL" id="CAJNOU010004832">
    <property type="protein sequence ID" value="CAF1456344.1"/>
    <property type="molecule type" value="Genomic_DNA"/>
</dbReference>
<evidence type="ECO:0000313" key="1">
    <source>
        <dbReference type="EMBL" id="CAF1041332.1"/>
    </source>
</evidence>
<dbReference type="GO" id="GO:0061630">
    <property type="term" value="F:ubiquitin protein ligase activity"/>
    <property type="evidence" value="ECO:0007669"/>
    <property type="project" value="TreeGrafter"/>
</dbReference>
<evidence type="ECO:0000313" key="2">
    <source>
        <dbReference type="EMBL" id="CAF1456344.1"/>
    </source>
</evidence>
<reference evidence="1" key="1">
    <citation type="submission" date="2021-02" db="EMBL/GenBank/DDBJ databases">
        <authorList>
            <person name="Nowell W R."/>
        </authorList>
    </citation>
    <scope>NUCLEOTIDE SEQUENCE</scope>
</reference>
<name>A0A814JPS7_9BILA</name>
<dbReference type="GO" id="GO:0043066">
    <property type="term" value="P:negative regulation of apoptotic process"/>
    <property type="evidence" value="ECO:0007669"/>
    <property type="project" value="TreeGrafter"/>
</dbReference>
<dbReference type="AlphaFoldDB" id="A0A814JPS7"/>
<dbReference type="Proteomes" id="UP000663823">
    <property type="component" value="Unassembled WGS sequence"/>
</dbReference>
<evidence type="ECO:0000313" key="4">
    <source>
        <dbReference type="EMBL" id="CAF4053851.1"/>
    </source>
</evidence>
<dbReference type="Gene3D" id="1.10.1170.10">
    <property type="entry name" value="Inhibitor Of Apoptosis Protein (2mihbC-IAP-1), Chain A"/>
    <property type="match status" value="2"/>
</dbReference>
<accession>A0A814JPS7</accession>
<dbReference type="GO" id="GO:0043027">
    <property type="term" value="F:cysteine-type endopeptidase inhibitor activity involved in apoptotic process"/>
    <property type="evidence" value="ECO:0007669"/>
    <property type="project" value="TreeGrafter"/>
</dbReference>
<dbReference type="Proteomes" id="UP000663874">
    <property type="component" value="Unassembled WGS sequence"/>
</dbReference>
<dbReference type="OrthoDB" id="10051407at2759"/>